<dbReference type="AlphaFoldDB" id="A0A445MWI2"/>
<accession>A0A445MWI2</accession>
<reference evidence="2" key="1">
    <citation type="submission" date="2018-01" db="EMBL/GenBank/DDBJ databases">
        <authorList>
            <person name="Regsiter A."/>
            <person name="William W."/>
        </authorList>
    </citation>
    <scope>NUCLEOTIDE SEQUENCE</scope>
    <source>
        <strain evidence="2">TRIP AH-1</strain>
    </source>
</reference>
<feature type="region of interest" description="Disordered" evidence="1">
    <location>
        <begin position="1"/>
        <end position="23"/>
    </location>
</feature>
<name>A0A445MWI2_9BACT</name>
<dbReference type="EMBL" id="OJIN01000114">
    <property type="protein sequence ID" value="SPD73840.1"/>
    <property type="molecule type" value="Genomic_DNA"/>
</dbReference>
<evidence type="ECO:0000256" key="1">
    <source>
        <dbReference type="SAM" id="MobiDB-lite"/>
    </source>
</evidence>
<sequence length="316" mass="34668">MHRVDTPTGLFSDGTEPNTGTPLVSAEANTWQEELAYICEQEGLTLDPEDDTQVHEAVQNMVDRRVMPFSETYGCTLANNMVDYDHDITISAGRRCSDDGTTNMVLASSITKRIDAAWAEGTVQGGLDTGSVAANTWYYVYLIKNPTTGVVDGLFSISLSPSMPSGFTKKRLLESVLTDGSANIIRFIQWDDCMMWKDPPMDHDATVSNNNAVSLVLSTPTGRQVEAVLNVLIIPAVSGQTGYVYISPYDQDDEETSREAAPLCTLSGGYETAYNDVSKINIKTNTSSAIRMRAYFSGSFLTYRIVTLGWKSQRGR</sequence>
<proteinExistence type="predicted"/>
<evidence type="ECO:0000313" key="2">
    <source>
        <dbReference type="EMBL" id="SPD73840.1"/>
    </source>
</evidence>
<organism evidence="2">
    <name type="scientific">uncultured Desulfobacterium sp</name>
    <dbReference type="NCBI Taxonomy" id="201089"/>
    <lineage>
        <taxon>Bacteria</taxon>
        <taxon>Pseudomonadati</taxon>
        <taxon>Thermodesulfobacteriota</taxon>
        <taxon>Desulfobacteria</taxon>
        <taxon>Desulfobacterales</taxon>
        <taxon>Desulfobacteriaceae</taxon>
        <taxon>Desulfobacterium</taxon>
        <taxon>environmental samples</taxon>
    </lineage>
</organism>
<gene>
    <name evidence="2" type="ORF">PITCH_A2000009</name>
</gene>
<protein>
    <submittedName>
        <fullName evidence="2">Uncharacterized protein</fullName>
    </submittedName>
</protein>